<dbReference type="PANTHER" id="PTHR11895">
    <property type="entry name" value="TRANSAMIDASE"/>
    <property type="match status" value="1"/>
</dbReference>
<dbReference type="AlphaFoldDB" id="A0A848D273"/>
<dbReference type="InterPro" id="IPR023631">
    <property type="entry name" value="Amidase_dom"/>
</dbReference>
<dbReference type="Pfam" id="PF01425">
    <property type="entry name" value="Amidase"/>
    <property type="match status" value="1"/>
</dbReference>
<reference evidence="2 3" key="1">
    <citation type="submission" date="2020-04" db="EMBL/GenBank/DDBJ databases">
        <authorList>
            <person name="Hitch T.C.A."/>
            <person name="Wylensek D."/>
            <person name="Clavel T."/>
        </authorList>
    </citation>
    <scope>NUCLEOTIDE SEQUENCE [LARGE SCALE GENOMIC DNA]</scope>
    <source>
        <strain evidence="2 3">WB01_D5_05</strain>
    </source>
</reference>
<dbReference type="SUPFAM" id="SSF75304">
    <property type="entry name" value="Amidase signature (AS) enzymes"/>
    <property type="match status" value="1"/>
</dbReference>
<sequence>MYVINSDILQLDIYNLSCKIRNKEISPVEIVKQLLKRIEEINPSIQAFITVASEEAIASAKKAETEIGRGEWKGYLHGVPIGLKDLIYTKGIRTTMGSKIYHHFVPDFDATVVQKLKNAGAILIGKLNTHEFAYGPTGNVSFFGPARNPYNTNYMSGGSSSGSGVAVASALCFGALGTDTGGSIRIPSSSCGIVGMKPTFGRVSKHGVYPLGYTLDHVGPMTRTINDNALLLNVLAGYDPQDPYSRKSENEDFSRYIGDSVKGRVIGVPSSFYFDCLEDEVRERMKEAVAMFQEMGAQCKPVDIPILSRTSWAQLKTLQSEAYDVHEEHLKQESGNFHPEVLERLRLSAEAKGHEYVQAQTIRRQALESFEKIFEHVDVLVTPTLPILPPKIGQREIKIQGQTEQVRAALLRLTGPTNLTGLPSLSVPCGFSATGLPIGMQLISRPLNEAILYQFGAAFEDEAGIPSLKWKIETA</sequence>
<organism evidence="2 3">
    <name type="scientific">Aneurinibacillus aneurinilyticus</name>
    <name type="common">Bacillus aneurinolyticus</name>
    <dbReference type="NCBI Taxonomy" id="1391"/>
    <lineage>
        <taxon>Bacteria</taxon>
        <taxon>Bacillati</taxon>
        <taxon>Bacillota</taxon>
        <taxon>Bacilli</taxon>
        <taxon>Bacillales</taxon>
        <taxon>Paenibacillaceae</taxon>
        <taxon>Aneurinibacillus group</taxon>
        <taxon>Aneurinibacillus</taxon>
    </lineage>
</organism>
<protein>
    <submittedName>
        <fullName evidence="2">Amidase</fullName>
    </submittedName>
</protein>
<dbReference type="Gene3D" id="3.90.1300.10">
    <property type="entry name" value="Amidase signature (AS) domain"/>
    <property type="match status" value="1"/>
</dbReference>
<dbReference type="PANTHER" id="PTHR11895:SF176">
    <property type="entry name" value="AMIDASE AMID-RELATED"/>
    <property type="match status" value="1"/>
</dbReference>
<name>A0A848D273_ANEAE</name>
<dbReference type="InterPro" id="IPR000120">
    <property type="entry name" value="Amidase"/>
</dbReference>
<gene>
    <name evidence="2" type="ORF">HF838_18330</name>
</gene>
<evidence type="ECO:0000313" key="2">
    <source>
        <dbReference type="EMBL" id="NMF00188.1"/>
    </source>
</evidence>
<dbReference type="GO" id="GO:0003824">
    <property type="term" value="F:catalytic activity"/>
    <property type="evidence" value="ECO:0007669"/>
    <property type="project" value="InterPro"/>
</dbReference>
<evidence type="ECO:0000313" key="3">
    <source>
        <dbReference type="Proteomes" id="UP000561326"/>
    </source>
</evidence>
<dbReference type="InterPro" id="IPR036928">
    <property type="entry name" value="AS_sf"/>
</dbReference>
<evidence type="ECO:0000259" key="1">
    <source>
        <dbReference type="Pfam" id="PF01425"/>
    </source>
</evidence>
<dbReference type="InterPro" id="IPR020556">
    <property type="entry name" value="Amidase_CS"/>
</dbReference>
<feature type="domain" description="Amidase" evidence="1">
    <location>
        <begin position="29"/>
        <end position="450"/>
    </location>
</feature>
<proteinExistence type="predicted"/>
<accession>A0A848D273</accession>
<dbReference type="PROSITE" id="PS00571">
    <property type="entry name" value="AMIDASES"/>
    <property type="match status" value="1"/>
</dbReference>
<dbReference type="Proteomes" id="UP000561326">
    <property type="component" value="Unassembled WGS sequence"/>
</dbReference>
<comment type="caution">
    <text evidence="2">The sequence shown here is derived from an EMBL/GenBank/DDBJ whole genome shotgun (WGS) entry which is preliminary data.</text>
</comment>
<dbReference type="EMBL" id="JABAGO010000041">
    <property type="protein sequence ID" value="NMF00188.1"/>
    <property type="molecule type" value="Genomic_DNA"/>
</dbReference>